<sequence>METAPHELAVTVAITRKADPSRNAEMLAWVRAGTTLAEDFPGFLGVGWVRPAQGSTEWHMLYRFSDAAALHGWEESPQRQWWLSSAQGMVEHTRVEKRTGIEGWFDPPQEHSIDDLTPAPTPPPRWKQAVTIWVGFFPLSLLAAVTIGHLLADINVVLRTLVSTLCLTPLMTYFVLPRVTQSLQWWLQGQRAPWRR</sequence>
<dbReference type="PANTHER" id="PTHR40057">
    <property type="entry name" value="SLR1162 PROTEIN"/>
    <property type="match status" value="1"/>
</dbReference>
<dbReference type="InterPro" id="IPR007138">
    <property type="entry name" value="ABM_dom"/>
</dbReference>
<feature type="domain" description="ABM" evidence="2">
    <location>
        <begin position="10"/>
        <end position="80"/>
    </location>
</feature>
<keyword evidence="4" id="KW-1185">Reference proteome</keyword>
<protein>
    <submittedName>
        <fullName evidence="3">Antibiotic biosynthesis monooxygenase</fullName>
    </submittedName>
</protein>
<evidence type="ECO:0000313" key="3">
    <source>
        <dbReference type="EMBL" id="GIM80521.1"/>
    </source>
</evidence>
<keyword evidence="3" id="KW-0503">Monooxygenase</keyword>
<evidence type="ECO:0000259" key="2">
    <source>
        <dbReference type="Pfam" id="PF03992"/>
    </source>
</evidence>
<keyword evidence="1" id="KW-0472">Membrane</keyword>
<dbReference type="GO" id="GO:0004497">
    <property type="term" value="F:monooxygenase activity"/>
    <property type="evidence" value="ECO:0007669"/>
    <property type="project" value="UniProtKB-KW"/>
</dbReference>
<keyword evidence="1" id="KW-1133">Transmembrane helix</keyword>
<dbReference type="Pfam" id="PF03992">
    <property type="entry name" value="ABM"/>
    <property type="match status" value="1"/>
</dbReference>
<evidence type="ECO:0000313" key="4">
    <source>
        <dbReference type="Proteomes" id="UP000680865"/>
    </source>
</evidence>
<evidence type="ECO:0000256" key="1">
    <source>
        <dbReference type="SAM" id="Phobius"/>
    </source>
</evidence>
<comment type="caution">
    <text evidence="3">The sequence shown here is derived from an EMBL/GenBank/DDBJ whole genome shotgun (WGS) entry which is preliminary data.</text>
</comment>
<dbReference type="RefSeq" id="WP_213001570.1">
    <property type="nucleotide sequence ID" value="NZ_BAAATW010000001.1"/>
</dbReference>
<keyword evidence="1" id="KW-0812">Transmembrane</keyword>
<dbReference type="SUPFAM" id="SSF54909">
    <property type="entry name" value="Dimeric alpha+beta barrel"/>
    <property type="match status" value="1"/>
</dbReference>
<accession>A0A919SXI9</accession>
<dbReference type="InterPro" id="IPR038762">
    <property type="entry name" value="ABM_predict"/>
</dbReference>
<gene>
    <name evidence="3" type="ORF">Aco04nite_71150</name>
</gene>
<dbReference type="PANTHER" id="PTHR40057:SF1">
    <property type="entry name" value="SLR1162 PROTEIN"/>
    <property type="match status" value="1"/>
</dbReference>
<organism evidence="3 4">
    <name type="scientific">Winogradskya consettensis</name>
    <dbReference type="NCBI Taxonomy" id="113560"/>
    <lineage>
        <taxon>Bacteria</taxon>
        <taxon>Bacillati</taxon>
        <taxon>Actinomycetota</taxon>
        <taxon>Actinomycetes</taxon>
        <taxon>Micromonosporales</taxon>
        <taxon>Micromonosporaceae</taxon>
        <taxon>Winogradskya</taxon>
    </lineage>
</organism>
<keyword evidence="3" id="KW-0560">Oxidoreductase</keyword>
<dbReference type="AlphaFoldDB" id="A0A919SXI9"/>
<proteinExistence type="predicted"/>
<dbReference type="Gene3D" id="3.30.70.100">
    <property type="match status" value="1"/>
</dbReference>
<feature type="transmembrane region" description="Helical" evidence="1">
    <location>
        <begin position="157"/>
        <end position="176"/>
    </location>
</feature>
<dbReference type="Proteomes" id="UP000680865">
    <property type="component" value="Unassembled WGS sequence"/>
</dbReference>
<feature type="transmembrane region" description="Helical" evidence="1">
    <location>
        <begin position="130"/>
        <end position="151"/>
    </location>
</feature>
<reference evidence="3" key="1">
    <citation type="submission" date="2021-03" db="EMBL/GenBank/DDBJ databases">
        <title>Whole genome shotgun sequence of Actinoplanes consettensis NBRC 14913.</title>
        <authorList>
            <person name="Komaki H."/>
            <person name="Tamura T."/>
        </authorList>
    </citation>
    <scope>NUCLEOTIDE SEQUENCE</scope>
    <source>
        <strain evidence="3">NBRC 14913</strain>
    </source>
</reference>
<name>A0A919SXI9_9ACTN</name>
<dbReference type="InterPro" id="IPR011008">
    <property type="entry name" value="Dimeric_a/b-barrel"/>
</dbReference>
<dbReference type="EMBL" id="BOQP01000043">
    <property type="protein sequence ID" value="GIM80521.1"/>
    <property type="molecule type" value="Genomic_DNA"/>
</dbReference>